<feature type="domain" description="Major facilitator superfamily (MFS) profile" evidence="7">
    <location>
        <begin position="20"/>
        <end position="393"/>
    </location>
</feature>
<keyword evidence="9" id="KW-1185">Reference proteome</keyword>
<keyword evidence="3 6" id="KW-0812">Transmembrane</keyword>
<evidence type="ECO:0000256" key="1">
    <source>
        <dbReference type="ARBA" id="ARBA00004651"/>
    </source>
</evidence>
<evidence type="ECO:0000259" key="7">
    <source>
        <dbReference type="PROSITE" id="PS50850"/>
    </source>
</evidence>
<evidence type="ECO:0000256" key="3">
    <source>
        <dbReference type="ARBA" id="ARBA00022692"/>
    </source>
</evidence>
<protein>
    <submittedName>
        <fullName evidence="8">MFS transporter</fullName>
    </submittedName>
</protein>
<feature type="transmembrane region" description="Helical" evidence="6">
    <location>
        <begin position="59"/>
        <end position="79"/>
    </location>
</feature>
<feature type="transmembrane region" description="Helical" evidence="6">
    <location>
        <begin position="251"/>
        <end position="275"/>
    </location>
</feature>
<feature type="transmembrane region" description="Helical" evidence="6">
    <location>
        <begin position="307"/>
        <end position="324"/>
    </location>
</feature>
<dbReference type="GO" id="GO:0022857">
    <property type="term" value="F:transmembrane transporter activity"/>
    <property type="evidence" value="ECO:0007669"/>
    <property type="project" value="InterPro"/>
</dbReference>
<feature type="transmembrane region" description="Helical" evidence="6">
    <location>
        <begin position="345"/>
        <end position="366"/>
    </location>
</feature>
<feature type="transmembrane region" description="Helical" evidence="6">
    <location>
        <begin position="372"/>
        <end position="390"/>
    </location>
</feature>
<comment type="caution">
    <text evidence="8">The sequence shown here is derived from an EMBL/GenBank/DDBJ whole genome shotgun (WGS) entry which is preliminary data.</text>
</comment>
<proteinExistence type="predicted"/>
<dbReference type="Pfam" id="PF07690">
    <property type="entry name" value="MFS_1"/>
    <property type="match status" value="1"/>
</dbReference>
<dbReference type="PANTHER" id="PTHR43124:SF3">
    <property type="entry name" value="CHLORAMPHENICOL EFFLUX PUMP RV0191"/>
    <property type="match status" value="1"/>
</dbReference>
<feature type="transmembrane region" description="Helical" evidence="6">
    <location>
        <begin position="144"/>
        <end position="166"/>
    </location>
</feature>
<name>A0A8E2QGW4_9GAMM</name>
<dbReference type="InterPro" id="IPR020846">
    <property type="entry name" value="MFS_dom"/>
</dbReference>
<evidence type="ECO:0000256" key="2">
    <source>
        <dbReference type="ARBA" id="ARBA00022475"/>
    </source>
</evidence>
<feature type="transmembrane region" description="Helical" evidence="6">
    <location>
        <begin position="111"/>
        <end position="132"/>
    </location>
</feature>
<dbReference type="RefSeq" id="WP_037019835.1">
    <property type="nucleotide sequence ID" value="NZ_CP065721.1"/>
</dbReference>
<feature type="transmembrane region" description="Helical" evidence="6">
    <location>
        <begin position="282"/>
        <end position="301"/>
    </location>
</feature>
<dbReference type="AlphaFoldDB" id="A0A8E2QGW4"/>
<comment type="subcellular location">
    <subcellularLocation>
        <location evidence="1">Cell membrane</location>
        <topology evidence="1">Multi-pass membrane protein</topology>
    </subcellularLocation>
</comment>
<dbReference type="GO" id="GO:0005886">
    <property type="term" value="C:plasma membrane"/>
    <property type="evidence" value="ECO:0007669"/>
    <property type="project" value="UniProtKB-SubCell"/>
</dbReference>
<sequence>MTAQATATMPALSARAVLLIELALAMGGFAIGTGEFAIMGLMPEVARGLAISEPQVGHVISTYALGVVVGAPLLAILGSRLFRRHLLLLLMGFFALGNFASALAPDYHTLMAFRFVTGLPHGAYFGVAMLVAASMVAPDKRAQAVARVLMGLTVAILIGNPIATWLGQWLSWRYAFALVGAIALLTVLLVALFLPLNHDEPRNSPLHEIRAFHRPQVWLALAISSIGFAGMFCVFSYMAPTLLEVTRVNAGWIPFALAAFGLGGIIGNVVGGWLFDRLRFQAVAWLLLWSALVLLVFPLAAHSTWTIFPAVFAVGTMVSLSPALQTHLMDVAADAQTLAAASNHAAFNIANALGPWLGGLAISAGFGWTSTGYIGAATAVGGLLVFAWAWQLQANAPDCGEPRSQCCN</sequence>
<evidence type="ECO:0000313" key="8">
    <source>
        <dbReference type="EMBL" id="PNF77855.1"/>
    </source>
</evidence>
<organism evidence="8 9">
    <name type="scientific">Stutzerimonas degradans</name>
    <dbReference type="NCBI Taxonomy" id="2968968"/>
    <lineage>
        <taxon>Bacteria</taxon>
        <taxon>Pseudomonadati</taxon>
        <taxon>Pseudomonadota</taxon>
        <taxon>Gammaproteobacteria</taxon>
        <taxon>Pseudomonadales</taxon>
        <taxon>Pseudomonadaceae</taxon>
        <taxon>Stutzerimonas</taxon>
    </lineage>
</organism>
<dbReference type="InterPro" id="IPR011701">
    <property type="entry name" value="MFS"/>
</dbReference>
<dbReference type="InterPro" id="IPR050189">
    <property type="entry name" value="MFS_Efflux_Transporters"/>
</dbReference>
<reference evidence="8 9" key="1">
    <citation type="submission" date="2018-01" db="EMBL/GenBank/DDBJ databases">
        <title>Denitrification phenotypes of diverse strains of Pseudomonas stutzeri.</title>
        <authorList>
            <person name="Milligan D.A."/>
            <person name="Bergaust L."/>
            <person name="Bakken L.R."/>
            <person name="Frostegard A."/>
        </authorList>
    </citation>
    <scope>NUCLEOTIDE SEQUENCE [LARGE SCALE GENOMIC DNA]</scope>
    <source>
        <strain evidence="8 9">DSM 50238</strain>
    </source>
</reference>
<dbReference type="CDD" id="cd17324">
    <property type="entry name" value="MFS_NepI_like"/>
    <property type="match status" value="1"/>
</dbReference>
<dbReference type="Proteomes" id="UP000235881">
    <property type="component" value="Unassembled WGS sequence"/>
</dbReference>
<keyword evidence="4 6" id="KW-1133">Transmembrane helix</keyword>
<gene>
    <name evidence="8" type="ORF">CXK95_00755</name>
</gene>
<evidence type="ECO:0000256" key="6">
    <source>
        <dbReference type="SAM" id="Phobius"/>
    </source>
</evidence>
<feature type="transmembrane region" description="Helical" evidence="6">
    <location>
        <begin position="217"/>
        <end position="239"/>
    </location>
</feature>
<keyword evidence="5 6" id="KW-0472">Membrane</keyword>
<dbReference type="InterPro" id="IPR036259">
    <property type="entry name" value="MFS_trans_sf"/>
</dbReference>
<dbReference type="Gene3D" id="1.20.1250.20">
    <property type="entry name" value="MFS general substrate transporter like domains"/>
    <property type="match status" value="2"/>
</dbReference>
<dbReference type="EMBL" id="POUK01000001">
    <property type="protein sequence ID" value="PNF77855.1"/>
    <property type="molecule type" value="Genomic_DNA"/>
</dbReference>
<dbReference type="SUPFAM" id="SSF103473">
    <property type="entry name" value="MFS general substrate transporter"/>
    <property type="match status" value="1"/>
</dbReference>
<evidence type="ECO:0000256" key="4">
    <source>
        <dbReference type="ARBA" id="ARBA00022989"/>
    </source>
</evidence>
<dbReference type="PANTHER" id="PTHR43124">
    <property type="entry name" value="PURINE EFFLUX PUMP PBUE"/>
    <property type="match status" value="1"/>
</dbReference>
<feature type="transmembrane region" description="Helical" evidence="6">
    <location>
        <begin position="86"/>
        <end position="105"/>
    </location>
</feature>
<accession>A0A8E2QGW4</accession>
<dbReference type="PROSITE" id="PS50850">
    <property type="entry name" value="MFS"/>
    <property type="match status" value="1"/>
</dbReference>
<evidence type="ECO:0000256" key="5">
    <source>
        <dbReference type="ARBA" id="ARBA00023136"/>
    </source>
</evidence>
<keyword evidence="2" id="KW-1003">Cell membrane</keyword>
<evidence type="ECO:0000313" key="9">
    <source>
        <dbReference type="Proteomes" id="UP000235881"/>
    </source>
</evidence>
<feature type="transmembrane region" description="Helical" evidence="6">
    <location>
        <begin position="12"/>
        <end position="39"/>
    </location>
</feature>
<feature type="transmembrane region" description="Helical" evidence="6">
    <location>
        <begin position="172"/>
        <end position="196"/>
    </location>
</feature>